<evidence type="ECO:0000313" key="3">
    <source>
        <dbReference type="Proteomes" id="UP000324797"/>
    </source>
</evidence>
<dbReference type="EMBL" id="VSTH01000226">
    <property type="protein sequence ID" value="TYO61029.1"/>
    <property type="molecule type" value="Genomic_DNA"/>
</dbReference>
<protein>
    <recommendedName>
        <fullName evidence="4">MotA/TolQ/ExbB proton channel domain-containing protein</fullName>
    </recommendedName>
</protein>
<organism evidence="2 3">
    <name type="scientific">Bradyrhizobium hipponense</name>
    <dbReference type="NCBI Taxonomy" id="2605638"/>
    <lineage>
        <taxon>Bacteria</taxon>
        <taxon>Pseudomonadati</taxon>
        <taxon>Pseudomonadota</taxon>
        <taxon>Alphaproteobacteria</taxon>
        <taxon>Hyphomicrobiales</taxon>
        <taxon>Nitrobacteraceae</taxon>
        <taxon>Bradyrhizobium</taxon>
    </lineage>
</organism>
<sequence>MDRLVALTDSVWQLFLSLPPITQWAVSMLLICLVIAHAFKYNEHTVHEGPSIFTTAGIFFTFLGIAEGLYQFDPQKIDASIPTLLDGLKTAFIASVVGVGAALTLKLRYAIFGVRHSNPAERSEGATVDDLYGQLVSLQRSLVGEGESTVISQLKLSRQDTNDRLDALGKSQAAFMQRLAESNSKALIIALQEVIRDFNSKITEQFGDNFKQLNEAVGAMLEWQEKYREQVGEMIHHQALAAENMVTASSRYEALVSNSESFSVTAKALDSLLNGLEVQRGQITESLAQLAQLLLAASAGLPQIETKIIQLTEQVTQGVKQNQDDMTTILRGAGTALQSSVSEIRDVLLETTQTAGAQMNEHVRTMSSTIETKVVQLDEQLTLGVKHNQDEMTKVLREAGGSLQSSIADVRNLLLETTQASSTQINDHVRSLGDKTTEQFAKLDAALETELSKSISSLGRQLTALSKQFVDDYTPLTDRLRAVVQMGRG</sequence>
<feature type="transmembrane region" description="Helical" evidence="1">
    <location>
        <begin position="51"/>
        <end position="70"/>
    </location>
</feature>
<evidence type="ECO:0000256" key="1">
    <source>
        <dbReference type="SAM" id="Phobius"/>
    </source>
</evidence>
<proteinExistence type="predicted"/>
<keyword evidence="1" id="KW-0812">Transmembrane</keyword>
<dbReference type="RefSeq" id="WP_148745614.1">
    <property type="nucleotide sequence ID" value="NZ_VSTH01000226.1"/>
</dbReference>
<name>A0A5S4YL33_9BRAD</name>
<dbReference type="SUPFAM" id="SSF58113">
    <property type="entry name" value="Apolipoprotein A-I"/>
    <property type="match status" value="1"/>
</dbReference>
<dbReference type="Proteomes" id="UP000324797">
    <property type="component" value="Unassembled WGS sequence"/>
</dbReference>
<evidence type="ECO:0000313" key="2">
    <source>
        <dbReference type="EMBL" id="TYO61029.1"/>
    </source>
</evidence>
<feature type="transmembrane region" description="Helical" evidence="1">
    <location>
        <begin position="20"/>
        <end position="39"/>
    </location>
</feature>
<keyword evidence="3" id="KW-1185">Reference proteome</keyword>
<dbReference type="AlphaFoldDB" id="A0A5S4YL33"/>
<accession>A0A5S4YL33</accession>
<dbReference type="Gene3D" id="1.20.5.1230">
    <property type="entry name" value="Apolipoprotein A-I"/>
    <property type="match status" value="1"/>
</dbReference>
<comment type="caution">
    <text evidence="2">The sequence shown here is derived from an EMBL/GenBank/DDBJ whole genome shotgun (WGS) entry which is preliminary data.</text>
</comment>
<reference evidence="2 3" key="1">
    <citation type="submission" date="2019-08" db="EMBL/GenBank/DDBJ databases">
        <title>Bradyrhizobium hipponensis sp. nov., a rhizobium isolated from a Lupinus angustifolius root nodule in Tunisia.</title>
        <authorList>
            <person name="Off K."/>
            <person name="Rejili M."/>
            <person name="Mars M."/>
            <person name="Brachmann A."/>
            <person name="Marin M."/>
        </authorList>
    </citation>
    <scope>NUCLEOTIDE SEQUENCE [LARGE SCALE GENOMIC DNA]</scope>
    <source>
        <strain evidence="3">aSej3</strain>
    </source>
</reference>
<feature type="transmembrane region" description="Helical" evidence="1">
    <location>
        <begin position="90"/>
        <end position="109"/>
    </location>
</feature>
<keyword evidence="1" id="KW-0472">Membrane</keyword>
<gene>
    <name evidence="2" type="ORF">FXV83_40465</name>
</gene>
<keyword evidence="1" id="KW-1133">Transmembrane helix</keyword>
<evidence type="ECO:0008006" key="4">
    <source>
        <dbReference type="Google" id="ProtNLM"/>
    </source>
</evidence>